<dbReference type="CDD" id="cd05466">
    <property type="entry name" value="PBP2_LTTR_substrate"/>
    <property type="match status" value="1"/>
</dbReference>
<feature type="domain" description="LysR substrate-binding" evidence="6">
    <location>
        <begin position="118"/>
        <end position="167"/>
    </location>
</feature>
<gene>
    <name evidence="7" type="ORF">BJY26_000997</name>
</gene>
<evidence type="ECO:0000256" key="5">
    <source>
        <dbReference type="SAM" id="MobiDB-lite"/>
    </source>
</evidence>
<dbReference type="PANTHER" id="PTHR30346">
    <property type="entry name" value="TRANSCRIPTIONAL DUAL REGULATOR HCAR-RELATED"/>
    <property type="match status" value="1"/>
</dbReference>
<evidence type="ECO:0000256" key="4">
    <source>
        <dbReference type="ARBA" id="ARBA00023163"/>
    </source>
</evidence>
<organism evidence="7 8">
    <name type="scientific">Spelaeicoccus albus</name>
    <dbReference type="NCBI Taxonomy" id="1280376"/>
    <lineage>
        <taxon>Bacteria</taxon>
        <taxon>Bacillati</taxon>
        <taxon>Actinomycetota</taxon>
        <taxon>Actinomycetes</taxon>
        <taxon>Micrococcales</taxon>
        <taxon>Brevibacteriaceae</taxon>
        <taxon>Spelaeicoccus</taxon>
    </lineage>
</organism>
<dbReference type="Pfam" id="PF03466">
    <property type="entry name" value="LysR_substrate"/>
    <property type="match status" value="2"/>
</dbReference>
<dbReference type="AlphaFoldDB" id="A0A7Z0AAM4"/>
<dbReference type="GO" id="GO:0003700">
    <property type="term" value="F:DNA-binding transcription factor activity"/>
    <property type="evidence" value="ECO:0007669"/>
    <property type="project" value="TreeGrafter"/>
</dbReference>
<name>A0A7Z0AAM4_9MICO</name>
<evidence type="ECO:0000256" key="2">
    <source>
        <dbReference type="ARBA" id="ARBA00023015"/>
    </source>
</evidence>
<dbReference type="GO" id="GO:0032993">
    <property type="term" value="C:protein-DNA complex"/>
    <property type="evidence" value="ECO:0007669"/>
    <property type="project" value="TreeGrafter"/>
</dbReference>
<proteinExistence type="inferred from homology"/>
<sequence>MEGTAENAAPRSLTVAYVEGVTPGKWFGRWKSRMPGVALSSWQTDAAGQLTPLREGEADMSFVRLPIDDAGLHVIPLYMEAAVVVMGRDHELTICGDVTQAELDDENVLRADEHGFKLLIELVATGVGVAVVPMSIARLYARKDVVYRPIPDVAGTRIALVWPKEPEAAARDSATDDTAGMKRAELLEEFIGIVRGRTANSSRQPSTRQQQKREQKQRGGQDSGPRGSKKSGKRWGPAGRRPRGRPPRRH</sequence>
<protein>
    <recommendedName>
        <fullName evidence="6">LysR substrate-binding domain-containing protein</fullName>
    </recommendedName>
</protein>
<keyword evidence="4" id="KW-0804">Transcription</keyword>
<dbReference type="Proteomes" id="UP000539111">
    <property type="component" value="Unassembled WGS sequence"/>
</dbReference>
<comment type="similarity">
    <text evidence="1">Belongs to the LysR transcriptional regulatory family.</text>
</comment>
<dbReference type="GO" id="GO:0003677">
    <property type="term" value="F:DNA binding"/>
    <property type="evidence" value="ECO:0007669"/>
    <property type="project" value="UniProtKB-KW"/>
</dbReference>
<feature type="region of interest" description="Disordered" evidence="5">
    <location>
        <begin position="195"/>
        <end position="250"/>
    </location>
</feature>
<feature type="compositionally biased region" description="Polar residues" evidence="5">
    <location>
        <begin position="198"/>
        <end position="207"/>
    </location>
</feature>
<keyword evidence="3" id="KW-0238">DNA-binding</keyword>
<feature type="compositionally biased region" description="Basic residues" evidence="5">
    <location>
        <begin position="240"/>
        <end position="250"/>
    </location>
</feature>
<evidence type="ECO:0000256" key="3">
    <source>
        <dbReference type="ARBA" id="ARBA00023125"/>
    </source>
</evidence>
<dbReference type="SUPFAM" id="SSF53850">
    <property type="entry name" value="Periplasmic binding protein-like II"/>
    <property type="match status" value="1"/>
</dbReference>
<evidence type="ECO:0000256" key="1">
    <source>
        <dbReference type="ARBA" id="ARBA00009437"/>
    </source>
</evidence>
<dbReference type="EMBL" id="JACBZP010000001">
    <property type="protein sequence ID" value="NYI66691.1"/>
    <property type="molecule type" value="Genomic_DNA"/>
</dbReference>
<dbReference type="PANTHER" id="PTHR30346:SF0">
    <property type="entry name" value="HCA OPERON TRANSCRIPTIONAL ACTIVATOR HCAR"/>
    <property type="match status" value="1"/>
</dbReference>
<reference evidence="7 8" key="1">
    <citation type="submission" date="2020-07" db="EMBL/GenBank/DDBJ databases">
        <title>Sequencing the genomes of 1000 actinobacteria strains.</title>
        <authorList>
            <person name="Klenk H.-P."/>
        </authorList>
    </citation>
    <scope>NUCLEOTIDE SEQUENCE [LARGE SCALE GENOMIC DNA]</scope>
    <source>
        <strain evidence="7 8">DSM 26341</strain>
    </source>
</reference>
<comment type="caution">
    <text evidence="7">The sequence shown here is derived from an EMBL/GenBank/DDBJ whole genome shotgun (WGS) entry which is preliminary data.</text>
</comment>
<dbReference type="RefSeq" id="WP_179426203.1">
    <property type="nucleotide sequence ID" value="NZ_JACBZP010000001.1"/>
</dbReference>
<keyword evidence="8" id="KW-1185">Reference proteome</keyword>
<feature type="domain" description="LysR substrate-binding" evidence="6">
    <location>
        <begin position="25"/>
        <end position="113"/>
    </location>
</feature>
<dbReference type="InterPro" id="IPR005119">
    <property type="entry name" value="LysR_subst-bd"/>
</dbReference>
<evidence type="ECO:0000313" key="7">
    <source>
        <dbReference type="EMBL" id="NYI66691.1"/>
    </source>
</evidence>
<accession>A0A7Z0AAM4</accession>
<dbReference type="Gene3D" id="3.40.190.290">
    <property type="match status" value="1"/>
</dbReference>
<evidence type="ECO:0000313" key="8">
    <source>
        <dbReference type="Proteomes" id="UP000539111"/>
    </source>
</evidence>
<evidence type="ECO:0000259" key="6">
    <source>
        <dbReference type="Pfam" id="PF03466"/>
    </source>
</evidence>
<keyword evidence="2" id="KW-0805">Transcription regulation</keyword>
<dbReference type="Gene3D" id="3.40.190.10">
    <property type="entry name" value="Periplasmic binding protein-like II"/>
    <property type="match status" value="2"/>
</dbReference>